<dbReference type="PANTHER" id="PTHR34107:SF4">
    <property type="entry name" value="SLL1222 PROTEIN"/>
    <property type="match status" value="1"/>
</dbReference>
<dbReference type="GO" id="GO:0004519">
    <property type="term" value="F:endonuclease activity"/>
    <property type="evidence" value="ECO:0007669"/>
    <property type="project" value="UniProtKB-KW"/>
</dbReference>
<dbReference type="Proteomes" id="UP000198688">
    <property type="component" value="Chromosome I"/>
</dbReference>
<evidence type="ECO:0000313" key="3">
    <source>
        <dbReference type="Proteomes" id="UP000198688"/>
    </source>
</evidence>
<evidence type="ECO:0000313" key="2">
    <source>
        <dbReference type="EMBL" id="SDT76697.1"/>
    </source>
</evidence>
<accession>A0A1H2D2C9</accession>
<gene>
    <name evidence="2" type="ORF">SAMN04489716_7704</name>
</gene>
<dbReference type="SUPFAM" id="SSF52980">
    <property type="entry name" value="Restriction endonuclease-like"/>
    <property type="match status" value="1"/>
</dbReference>
<dbReference type="InterPro" id="IPR008538">
    <property type="entry name" value="Uma2"/>
</dbReference>
<keyword evidence="2" id="KW-0378">Hydrolase</keyword>
<dbReference type="InterPro" id="IPR011335">
    <property type="entry name" value="Restrct_endonuc-II-like"/>
</dbReference>
<dbReference type="AlphaFoldDB" id="A0A1H2D2C9"/>
<dbReference type="Gene3D" id="3.90.1570.10">
    <property type="entry name" value="tt1808, chain A"/>
    <property type="match status" value="1"/>
</dbReference>
<dbReference type="CDD" id="cd06260">
    <property type="entry name" value="DUF820-like"/>
    <property type="match status" value="1"/>
</dbReference>
<sequence length="185" mass="20440">MTLTLHLGEDTWTESKYLAIGETPEHIELFNGSLVVTPTPAGDHQQVVGSLQGNLYALARDVGLYAFPGNLEIRLSPGHIRIPDFLITTEINFKDSVHDADVVKLACEVISPSSAATDMVLKMRFYAEAGIPWYLLIDPRTEIFRLYRLEGDKYLEHASAAPGELLEITEPVAVTIDPADLLPPR</sequence>
<dbReference type="STRING" id="113562.SAMN04489716_7704"/>
<keyword evidence="2" id="KW-0255">Endonuclease</keyword>
<evidence type="ECO:0000259" key="1">
    <source>
        <dbReference type="Pfam" id="PF05685"/>
    </source>
</evidence>
<reference evidence="2 3" key="1">
    <citation type="submission" date="2016-10" db="EMBL/GenBank/DDBJ databases">
        <authorList>
            <person name="de Groot N.N."/>
        </authorList>
    </citation>
    <scope>NUCLEOTIDE SEQUENCE [LARGE SCALE GENOMIC DNA]</scope>
    <source>
        <strain evidence="2 3">DSM 43941</strain>
    </source>
</reference>
<keyword evidence="2" id="KW-0540">Nuclease</keyword>
<protein>
    <submittedName>
        <fullName evidence="2">Endonuclease, Uma2 family (Restriction endonuclease fold)</fullName>
    </submittedName>
</protein>
<keyword evidence="3" id="KW-1185">Reference proteome</keyword>
<dbReference type="InterPro" id="IPR012296">
    <property type="entry name" value="Nuclease_put_TT1808"/>
</dbReference>
<organism evidence="2 3">
    <name type="scientific">Actinoplanes derwentensis</name>
    <dbReference type="NCBI Taxonomy" id="113562"/>
    <lineage>
        <taxon>Bacteria</taxon>
        <taxon>Bacillati</taxon>
        <taxon>Actinomycetota</taxon>
        <taxon>Actinomycetes</taxon>
        <taxon>Micromonosporales</taxon>
        <taxon>Micromonosporaceae</taxon>
        <taxon>Actinoplanes</taxon>
    </lineage>
</organism>
<name>A0A1H2D2C9_9ACTN</name>
<dbReference type="PANTHER" id="PTHR34107">
    <property type="entry name" value="SLL0198 PROTEIN-RELATED"/>
    <property type="match status" value="1"/>
</dbReference>
<feature type="domain" description="Putative restriction endonuclease" evidence="1">
    <location>
        <begin position="17"/>
        <end position="172"/>
    </location>
</feature>
<dbReference type="Pfam" id="PF05685">
    <property type="entry name" value="Uma2"/>
    <property type="match status" value="1"/>
</dbReference>
<dbReference type="RefSeq" id="WP_231953711.1">
    <property type="nucleotide sequence ID" value="NZ_BOMJ01000037.1"/>
</dbReference>
<dbReference type="EMBL" id="LT629758">
    <property type="protein sequence ID" value="SDT76697.1"/>
    <property type="molecule type" value="Genomic_DNA"/>
</dbReference>
<proteinExistence type="predicted"/>